<evidence type="ECO:0000256" key="2">
    <source>
        <dbReference type="ARBA" id="ARBA00022723"/>
    </source>
</evidence>
<dbReference type="OrthoDB" id="9775608at2"/>
<dbReference type="InterPro" id="IPR001130">
    <property type="entry name" value="TatD-like"/>
</dbReference>
<dbReference type="PROSITE" id="PS01137">
    <property type="entry name" value="TATD_1"/>
    <property type="match status" value="1"/>
</dbReference>
<keyword evidence="3" id="KW-0378">Hydrolase</keyword>
<feature type="binding site" evidence="4">
    <location>
        <position position="93"/>
    </location>
    <ligand>
        <name>a divalent metal cation</name>
        <dbReference type="ChEBI" id="CHEBI:60240"/>
        <label>1</label>
    </ligand>
</feature>
<protein>
    <submittedName>
        <fullName evidence="5">DNAase</fullName>
    </submittedName>
</protein>
<dbReference type="KEGG" id="bmur:ABE28_017175"/>
<evidence type="ECO:0000256" key="4">
    <source>
        <dbReference type="PIRSR" id="PIRSR005902-1"/>
    </source>
</evidence>
<dbReference type="GO" id="GO:0016788">
    <property type="term" value="F:hydrolase activity, acting on ester bonds"/>
    <property type="evidence" value="ECO:0007669"/>
    <property type="project" value="InterPro"/>
</dbReference>
<dbReference type="AlphaFoldDB" id="A0A1B3XSA6"/>
<accession>A0A1B3XSA6</accession>
<evidence type="ECO:0000313" key="6">
    <source>
        <dbReference type="Proteomes" id="UP000077926"/>
    </source>
</evidence>
<dbReference type="SUPFAM" id="SSF51556">
    <property type="entry name" value="Metallo-dependent hydrolases"/>
    <property type="match status" value="1"/>
</dbReference>
<dbReference type="GO" id="GO:0046872">
    <property type="term" value="F:metal ion binding"/>
    <property type="evidence" value="ECO:0007669"/>
    <property type="project" value="UniProtKB-KW"/>
</dbReference>
<dbReference type="STRING" id="264697.ABE28_017175"/>
<keyword evidence="6" id="KW-1185">Reference proteome</keyword>
<feature type="binding site" evidence="4">
    <location>
        <position position="205"/>
    </location>
    <ligand>
        <name>a divalent metal cation</name>
        <dbReference type="ChEBI" id="CHEBI:60240"/>
        <label>1</label>
    </ligand>
</feature>
<feature type="binding site" evidence="4">
    <location>
        <position position="9"/>
    </location>
    <ligand>
        <name>a divalent metal cation</name>
        <dbReference type="ChEBI" id="CHEBI:60240"/>
        <label>1</label>
    </ligand>
</feature>
<proteinExistence type="inferred from homology"/>
<dbReference type="Gene3D" id="3.20.20.140">
    <property type="entry name" value="Metal-dependent hydrolases"/>
    <property type="match status" value="1"/>
</dbReference>
<dbReference type="RefSeq" id="WP_064466012.1">
    <property type="nucleotide sequence ID" value="NZ_CP017080.1"/>
</dbReference>
<feature type="binding site" evidence="4">
    <location>
        <position position="157"/>
    </location>
    <ligand>
        <name>a divalent metal cation</name>
        <dbReference type="ChEBI" id="CHEBI:60240"/>
        <label>2</label>
    </ligand>
</feature>
<keyword evidence="2 4" id="KW-0479">Metal-binding</keyword>
<feature type="binding site" evidence="4">
    <location>
        <position position="7"/>
    </location>
    <ligand>
        <name>a divalent metal cation</name>
        <dbReference type="ChEBI" id="CHEBI:60240"/>
        <label>1</label>
    </ligand>
</feature>
<dbReference type="InterPro" id="IPR032466">
    <property type="entry name" value="Metal_Hydrolase"/>
</dbReference>
<dbReference type="PANTHER" id="PTHR46317">
    <property type="entry name" value="HYDROLASE OF PHP SUPERFAMILY-RELATED PROTEIN"/>
    <property type="match status" value="1"/>
</dbReference>
<reference evidence="5 6" key="1">
    <citation type="submission" date="2016-08" db="EMBL/GenBank/DDBJ databases">
        <title>Complete genome sequence of Bacillus muralis G25-68, a strain with toxicity to nematodes.</title>
        <authorList>
            <person name="Zheng Z."/>
        </authorList>
    </citation>
    <scope>NUCLEOTIDE SEQUENCE [LARGE SCALE GENOMIC DNA]</scope>
    <source>
        <strain evidence="5 6">G25-68</strain>
    </source>
</reference>
<evidence type="ECO:0000313" key="5">
    <source>
        <dbReference type="EMBL" id="AOH56097.1"/>
    </source>
</evidence>
<dbReference type="Pfam" id="PF01026">
    <property type="entry name" value="TatD_DNase"/>
    <property type="match status" value="1"/>
</dbReference>
<gene>
    <name evidence="5" type="ORF">ABE28_017175</name>
</gene>
<dbReference type="EMBL" id="CP017080">
    <property type="protein sequence ID" value="AOH56097.1"/>
    <property type="molecule type" value="Genomic_DNA"/>
</dbReference>
<dbReference type="InterPro" id="IPR018228">
    <property type="entry name" value="DNase_TatD-rel_CS"/>
</dbReference>
<dbReference type="PIRSF" id="PIRSF005902">
    <property type="entry name" value="DNase_TatD"/>
    <property type="match status" value="1"/>
</dbReference>
<comment type="similarity">
    <text evidence="1">Belongs to the metallo-dependent hydrolases superfamily. TatD-type hydrolase family.</text>
</comment>
<organism evidence="5 6">
    <name type="scientific">Peribacillus muralis</name>
    <dbReference type="NCBI Taxonomy" id="264697"/>
    <lineage>
        <taxon>Bacteria</taxon>
        <taxon>Bacillati</taxon>
        <taxon>Bacillota</taxon>
        <taxon>Bacilli</taxon>
        <taxon>Bacillales</taxon>
        <taxon>Bacillaceae</taxon>
        <taxon>Peribacillus</taxon>
    </lineage>
</organism>
<dbReference type="CDD" id="cd01310">
    <property type="entry name" value="TatD_DNAse"/>
    <property type="match status" value="1"/>
</dbReference>
<dbReference type="PANTHER" id="PTHR46317:SF1">
    <property type="entry name" value="HYDROLASE, TATD FAMILY"/>
    <property type="match status" value="1"/>
</dbReference>
<evidence type="ECO:0000256" key="1">
    <source>
        <dbReference type="ARBA" id="ARBA00009275"/>
    </source>
</evidence>
<sequence>MKIIDSHIHFDQYDERKQSQILADMEKEQVEALVTVSMNLESSIKNAELSRKDSRIKPAFGFHPEQPLPSEQELNELLIWMRANRHNMIAVGEIGLPFYLRQENPAIDLAEYIKIVDRLLAFAKEIEKPVILHAVHDDAPIVCDLLEKYGITKAHFHWFKGDGETIAKMIRNEYRISITPDVCYERDIKDLVAVYPLELMMVETDGPWEFEGDFKGKATHPAMIQESVRRIATIKGLPIDHVYETLYQNTKDFYEI</sequence>
<evidence type="ECO:0000256" key="3">
    <source>
        <dbReference type="ARBA" id="ARBA00022801"/>
    </source>
</evidence>
<dbReference type="Proteomes" id="UP000077926">
    <property type="component" value="Chromosome"/>
</dbReference>
<name>A0A1B3XSA6_9BACI</name>
<feature type="binding site" evidence="4">
    <location>
        <position position="133"/>
    </location>
    <ligand>
        <name>a divalent metal cation</name>
        <dbReference type="ChEBI" id="CHEBI:60240"/>
        <label>2</label>
    </ligand>
</feature>